<evidence type="ECO:0000256" key="1">
    <source>
        <dbReference type="SAM" id="MobiDB-lite"/>
    </source>
</evidence>
<evidence type="ECO:0000259" key="2">
    <source>
        <dbReference type="Pfam" id="PF20231"/>
    </source>
</evidence>
<sequence>MAPESEFFRDLQQLLHSHNQSLTHAFTTLLGGPSGSSAQQQLQRDLVTSIPLILTTLTKLPAVQEWIQDYQTRKYVREVHALARKANGWHFSALRASPEQIDDFELEEMADTIGDEAPALWRLFGDLAISKADRKRKHTEDDDIEDSEKLDAEEEEYWNQVEGLTSEELQRSGYSRKAAAEKVRQRRNMVQKIRKVMAISIIMLSHNQKCNLFPSILGIFFHANNTPEKVVEVLSRLGVCISIDAINDAVMSLSKKCTINLRKLGQTLTAAYAYDNLDIDLKTSIPTVEKSTDHLKHLTTGLMFPLPPSVTPNDLRCSRELWEASPLNDLLPDNRPNLAPKPNIDYLFRIHPGYSTIDNAGLSGRDRWNRYKFLNDLVYHGPPYFHQFRSLLKRVLPTPVDPIPVSKTPVFPVRAMDVANSSVGGNIETIASLLAQGGVGDPLEMDDETLVDIMEHVVVIHGDLGTGERLDGAQLRRAIESSPFLRYQFIIFVLGLFHLKMACADALWRIFIKPRLARMDSTSVMEDVGYLRPRETGKIISNPGFRRMHQVIEHDGICRRLNCWRVEIQKQNPTITDLDQFVQSNPSFSDLIKIADRLVTNYVGKSDTIRRLRRRPASERDEQYENNLLVNQYFLLYEEISYAMNHGDIGRVEACFGPWVCIFKATGKHKYASAMIKHITYVHFHYPEGLRNAIRYSMLVNPTGREGSFRAVDWVVELYNLFIKRVHGGSGSTRTTENIIKESILVQLFKHTHSTLEKNLVLNHLTTHHSDPDMTATFASVTSHMAEESPHCPKPGRKTQYTVVDMIAKGMQVLRTKKGKASKEEGGSEVADGDDDDFELTPEEEDIMLDLDL</sequence>
<evidence type="ECO:0000313" key="3">
    <source>
        <dbReference type="EMBL" id="KAJ3484911.1"/>
    </source>
</evidence>
<gene>
    <name evidence="3" type="ORF">NLI96_g5321</name>
</gene>
<feature type="region of interest" description="Disordered" evidence="1">
    <location>
        <begin position="814"/>
        <end position="853"/>
    </location>
</feature>
<dbReference type="AlphaFoldDB" id="A0AAD5V7W4"/>
<dbReference type="Proteomes" id="UP001212997">
    <property type="component" value="Unassembled WGS sequence"/>
</dbReference>
<dbReference type="InterPro" id="IPR046496">
    <property type="entry name" value="DUF6589"/>
</dbReference>
<feature type="compositionally biased region" description="Acidic residues" evidence="1">
    <location>
        <begin position="831"/>
        <end position="853"/>
    </location>
</feature>
<dbReference type="EMBL" id="JANAWD010000171">
    <property type="protein sequence ID" value="KAJ3484911.1"/>
    <property type="molecule type" value="Genomic_DNA"/>
</dbReference>
<organism evidence="3 4">
    <name type="scientific">Meripilus lineatus</name>
    <dbReference type="NCBI Taxonomy" id="2056292"/>
    <lineage>
        <taxon>Eukaryota</taxon>
        <taxon>Fungi</taxon>
        <taxon>Dikarya</taxon>
        <taxon>Basidiomycota</taxon>
        <taxon>Agaricomycotina</taxon>
        <taxon>Agaricomycetes</taxon>
        <taxon>Polyporales</taxon>
        <taxon>Meripilaceae</taxon>
        <taxon>Meripilus</taxon>
    </lineage>
</organism>
<accession>A0AAD5V7W4</accession>
<proteinExistence type="predicted"/>
<feature type="domain" description="DUF6589" evidence="2">
    <location>
        <begin position="365"/>
        <end position="769"/>
    </location>
</feature>
<reference evidence="3" key="1">
    <citation type="submission" date="2022-07" db="EMBL/GenBank/DDBJ databases">
        <title>Genome Sequence of Physisporinus lineatus.</title>
        <authorList>
            <person name="Buettner E."/>
        </authorList>
    </citation>
    <scope>NUCLEOTIDE SEQUENCE</scope>
    <source>
        <strain evidence="3">VT162</strain>
    </source>
</reference>
<comment type="caution">
    <text evidence="3">The sequence shown here is derived from an EMBL/GenBank/DDBJ whole genome shotgun (WGS) entry which is preliminary data.</text>
</comment>
<dbReference type="Pfam" id="PF20231">
    <property type="entry name" value="DUF6589"/>
    <property type="match status" value="1"/>
</dbReference>
<name>A0AAD5V7W4_9APHY</name>
<evidence type="ECO:0000313" key="4">
    <source>
        <dbReference type="Proteomes" id="UP001212997"/>
    </source>
</evidence>
<protein>
    <recommendedName>
        <fullName evidence="2">DUF6589 domain-containing protein</fullName>
    </recommendedName>
</protein>
<keyword evidence="4" id="KW-1185">Reference proteome</keyword>